<reference evidence="3" key="1">
    <citation type="journal article" date="2019" name="Int. J. Syst. Evol. Microbiol.">
        <title>The Global Catalogue of Microorganisms (GCM) 10K type strain sequencing project: providing services to taxonomists for standard genome sequencing and annotation.</title>
        <authorList>
            <consortium name="The Broad Institute Genomics Platform"/>
            <consortium name="The Broad Institute Genome Sequencing Center for Infectious Disease"/>
            <person name="Wu L."/>
            <person name="Ma J."/>
        </authorList>
    </citation>
    <scope>NUCLEOTIDE SEQUENCE [LARGE SCALE GENOMIC DNA]</scope>
    <source>
        <strain evidence="3">CGMCC 1.10698</strain>
    </source>
</reference>
<comment type="caution">
    <text evidence="2">The sequence shown here is derived from an EMBL/GenBank/DDBJ whole genome shotgun (WGS) entry which is preliminary data.</text>
</comment>
<keyword evidence="3" id="KW-1185">Reference proteome</keyword>
<feature type="transmembrane region" description="Helical" evidence="1">
    <location>
        <begin position="112"/>
        <end position="131"/>
    </location>
</feature>
<gene>
    <name evidence="2" type="ORF">ACFOW9_08775</name>
</gene>
<protein>
    <submittedName>
        <fullName evidence="2">Uncharacterized protein</fullName>
    </submittedName>
</protein>
<evidence type="ECO:0000313" key="2">
    <source>
        <dbReference type="EMBL" id="MFC4265695.1"/>
    </source>
</evidence>
<sequence length="164" mass="17997">MMGYKIRGSDLYSESAVYGLIVVSALLVIADDYENTALEVFLKVLGTVIVFWVAHLFAVAIAHLNQESKDKTTFRSEAAYAMGHSVGLLIAAVVPLVILLLGVTNIMDDDTALWTALWVDVLLLGVLGYFSARRWTIKPWIRLATAFSTALLGIFIVALKTIIH</sequence>
<name>A0ABV8QZT7_9MICC</name>
<evidence type="ECO:0000256" key="1">
    <source>
        <dbReference type="SAM" id="Phobius"/>
    </source>
</evidence>
<keyword evidence="1" id="KW-1133">Transmembrane helix</keyword>
<feature type="transmembrane region" description="Helical" evidence="1">
    <location>
        <begin position="12"/>
        <end position="30"/>
    </location>
</feature>
<proteinExistence type="predicted"/>
<accession>A0ABV8QZT7</accession>
<keyword evidence="1" id="KW-0472">Membrane</keyword>
<feature type="transmembrane region" description="Helical" evidence="1">
    <location>
        <begin position="85"/>
        <end position="106"/>
    </location>
</feature>
<dbReference type="Proteomes" id="UP001595773">
    <property type="component" value="Unassembled WGS sequence"/>
</dbReference>
<dbReference type="RefSeq" id="WP_230067506.1">
    <property type="nucleotide sequence ID" value="NZ_BAABLL010000004.1"/>
</dbReference>
<organism evidence="2 3">
    <name type="scientific">Arthrobacter cryoconiti</name>
    <dbReference type="NCBI Taxonomy" id="748907"/>
    <lineage>
        <taxon>Bacteria</taxon>
        <taxon>Bacillati</taxon>
        <taxon>Actinomycetota</taxon>
        <taxon>Actinomycetes</taxon>
        <taxon>Micrococcales</taxon>
        <taxon>Micrococcaceae</taxon>
        <taxon>Arthrobacter</taxon>
    </lineage>
</organism>
<dbReference type="EMBL" id="JBHSCQ010000010">
    <property type="protein sequence ID" value="MFC4265695.1"/>
    <property type="molecule type" value="Genomic_DNA"/>
</dbReference>
<keyword evidence="1" id="KW-0812">Transmembrane</keyword>
<evidence type="ECO:0000313" key="3">
    <source>
        <dbReference type="Proteomes" id="UP001595773"/>
    </source>
</evidence>
<feature type="transmembrane region" description="Helical" evidence="1">
    <location>
        <begin position="42"/>
        <end position="64"/>
    </location>
</feature>
<feature type="transmembrane region" description="Helical" evidence="1">
    <location>
        <begin position="143"/>
        <end position="163"/>
    </location>
</feature>